<keyword evidence="2" id="KW-1133">Transmembrane helix</keyword>
<comment type="caution">
    <text evidence="4">The sequence shown here is derived from an EMBL/GenBank/DDBJ whole genome shotgun (WGS) entry which is preliminary data.</text>
</comment>
<evidence type="ECO:0000259" key="3">
    <source>
        <dbReference type="PROSITE" id="PS51724"/>
    </source>
</evidence>
<dbReference type="Pfam" id="PF18175">
    <property type="entry name" value="HU-CCDC81_bac_2"/>
    <property type="match status" value="1"/>
</dbReference>
<dbReference type="InterPro" id="IPR041268">
    <property type="entry name" value="HU-CCDC81_bac_2"/>
</dbReference>
<dbReference type="GO" id="GO:0042834">
    <property type="term" value="F:peptidoglycan binding"/>
    <property type="evidence" value="ECO:0007669"/>
    <property type="project" value="InterPro"/>
</dbReference>
<dbReference type="Proteomes" id="UP000245379">
    <property type="component" value="Unassembled WGS sequence"/>
</dbReference>
<dbReference type="OrthoDB" id="653949at2"/>
<evidence type="ECO:0000256" key="2">
    <source>
        <dbReference type="SAM" id="Phobius"/>
    </source>
</evidence>
<evidence type="ECO:0000256" key="1">
    <source>
        <dbReference type="SAM" id="MobiDB-lite"/>
    </source>
</evidence>
<protein>
    <recommendedName>
        <fullName evidence="3">SPOR domain-containing protein</fullName>
    </recommendedName>
</protein>
<evidence type="ECO:0000313" key="5">
    <source>
        <dbReference type="Proteomes" id="UP000245379"/>
    </source>
</evidence>
<sequence>MDILSYLLELLQQSKEVSITGLGTFYKKKFPGRYDKEKQSFLPPGYTLQFTSEVRDAENLVNFIAAKRNISTDSTNHYISRFADDVNKRLEIEHEAELENIGRLFYTEHEGLSFEPAQSVSYGSEFYGLPSIQAADDSAEEVAVPHQKEDEGEIYDEIAEAPVVPSESQKTIESEATFPVIENVELDEVKDDLKNTLKHSGPLEAEAEVPEFIKEQHQENPDRFGHTPESEQGSDEHKGGIIDAPEFIKEQHEEHPNRFGHTPEVEIPKTYINLHDDVVEHEEIVPVEEVIEAPGFIKEQHAEHPERFGHDPLLDETSADESKSIWPKILVGILILAVIGGLLYFIKPELFTPVAKVDQKQAPVAIDSQKVTVDTAKLKQDSIAKTDSILKANQVVPKKDSVKKAALASQKPALSDVMAGNTTFHIIGASFKTVKKAEQFIQQMKGYGISAKIVPIEGPYKKVSIASFKTEKEAFEARPALSKKVRIKELDIKQINTP</sequence>
<feature type="transmembrane region" description="Helical" evidence="2">
    <location>
        <begin position="325"/>
        <end position="346"/>
    </location>
</feature>
<reference evidence="4 5" key="1">
    <citation type="submission" date="2018-05" db="EMBL/GenBank/DDBJ databases">
        <title>Pedobacter paludis sp. nov., isolated from wetland soil.</title>
        <authorList>
            <person name="Zhang Y."/>
            <person name="Wang G."/>
        </authorList>
    </citation>
    <scope>NUCLEOTIDE SEQUENCE [LARGE SCALE GENOMIC DNA]</scope>
    <source>
        <strain evidence="4 5">KCTC22721</strain>
    </source>
</reference>
<keyword evidence="2" id="KW-0812">Transmembrane</keyword>
<dbReference type="InterPro" id="IPR040495">
    <property type="entry name" value="HU-CCDC81_bac_1"/>
</dbReference>
<dbReference type="Gene3D" id="3.30.70.1070">
    <property type="entry name" value="Sporulation related repeat"/>
    <property type="match status" value="1"/>
</dbReference>
<keyword evidence="5" id="KW-1185">Reference proteome</keyword>
<organism evidence="4 5">
    <name type="scientific">Pedobacter yonginense</name>
    <dbReference type="NCBI Taxonomy" id="651869"/>
    <lineage>
        <taxon>Bacteria</taxon>
        <taxon>Pseudomonadati</taxon>
        <taxon>Bacteroidota</taxon>
        <taxon>Sphingobacteriia</taxon>
        <taxon>Sphingobacteriales</taxon>
        <taxon>Sphingobacteriaceae</taxon>
        <taxon>Pedobacter</taxon>
    </lineage>
</organism>
<dbReference type="Pfam" id="PF18174">
    <property type="entry name" value="HU-CCDC81_bac_1"/>
    <property type="match status" value="1"/>
</dbReference>
<dbReference type="RefSeq" id="WP_109927376.1">
    <property type="nucleotide sequence ID" value="NZ_QGNZ01000005.1"/>
</dbReference>
<dbReference type="EMBL" id="QGNZ01000005">
    <property type="protein sequence ID" value="PWS26075.1"/>
    <property type="molecule type" value="Genomic_DNA"/>
</dbReference>
<dbReference type="AlphaFoldDB" id="A0A317EI42"/>
<dbReference type="InterPro" id="IPR007730">
    <property type="entry name" value="SPOR-like_dom"/>
</dbReference>
<feature type="domain" description="SPOR" evidence="3">
    <location>
        <begin position="418"/>
        <end position="494"/>
    </location>
</feature>
<evidence type="ECO:0000313" key="4">
    <source>
        <dbReference type="EMBL" id="PWS26075.1"/>
    </source>
</evidence>
<name>A0A317EI42_9SPHI</name>
<gene>
    <name evidence="4" type="ORF">DHW03_18695</name>
</gene>
<dbReference type="PROSITE" id="PS51724">
    <property type="entry name" value="SPOR"/>
    <property type="match status" value="1"/>
</dbReference>
<accession>A0A317EI42</accession>
<keyword evidence="2" id="KW-0472">Membrane</keyword>
<dbReference type="SUPFAM" id="SSF110997">
    <property type="entry name" value="Sporulation related repeat"/>
    <property type="match status" value="1"/>
</dbReference>
<dbReference type="InterPro" id="IPR036680">
    <property type="entry name" value="SPOR-like_sf"/>
</dbReference>
<feature type="region of interest" description="Disordered" evidence="1">
    <location>
        <begin position="219"/>
        <end position="239"/>
    </location>
</feature>
<proteinExistence type="predicted"/>